<evidence type="ECO:0000256" key="19">
    <source>
        <dbReference type="SAM" id="MobiDB-lite"/>
    </source>
</evidence>
<dbReference type="PANTHER" id="PTHR11801">
    <property type="entry name" value="SIGNAL TRANSDUCER AND ACTIVATOR OF TRANSCRIPTION"/>
    <property type="match status" value="1"/>
</dbReference>
<feature type="region of interest" description="Disordered" evidence="19">
    <location>
        <begin position="804"/>
        <end position="836"/>
    </location>
</feature>
<dbReference type="InterPro" id="IPR008967">
    <property type="entry name" value="p53-like_TF_DNA-bd_sf"/>
</dbReference>
<dbReference type="InterPro" id="IPR015988">
    <property type="entry name" value="STAT_TF_CC"/>
</dbReference>
<dbReference type="GO" id="GO:0000978">
    <property type="term" value="F:RNA polymerase II cis-regulatory region sequence-specific DNA binding"/>
    <property type="evidence" value="ECO:0000318"/>
    <property type="project" value="GO_Central"/>
</dbReference>
<dbReference type="FunFam" id="2.60.40.630:FF:000005">
    <property type="entry name" value="Signal transducer and activator of transcription"/>
    <property type="match status" value="1"/>
</dbReference>
<dbReference type="GO" id="GO:0005737">
    <property type="term" value="C:cytoplasm"/>
    <property type="evidence" value="ECO:0000318"/>
    <property type="project" value="GO_Central"/>
</dbReference>
<dbReference type="InterPro" id="IPR013801">
    <property type="entry name" value="STAT_TF_DNA-bd"/>
</dbReference>
<dbReference type="Gene3D" id="1.10.238.10">
    <property type="entry name" value="EF-hand"/>
    <property type="match status" value="1"/>
</dbReference>
<evidence type="ECO:0000256" key="14">
    <source>
        <dbReference type="ARBA" id="ARBA00023163"/>
    </source>
</evidence>
<dbReference type="Gene3D" id="1.20.1050.20">
    <property type="entry name" value="STAT transcription factor, all-alpha domain"/>
    <property type="match status" value="1"/>
</dbReference>
<dbReference type="CDD" id="cd14786">
    <property type="entry name" value="STAT_CCD"/>
    <property type="match status" value="1"/>
</dbReference>
<evidence type="ECO:0000256" key="8">
    <source>
        <dbReference type="ARBA" id="ARBA00022552"/>
    </source>
</evidence>
<dbReference type="InterPro" id="IPR048988">
    <property type="entry name" value="STAT_linker"/>
</dbReference>
<evidence type="ECO:0000256" key="13">
    <source>
        <dbReference type="ARBA" id="ARBA00023159"/>
    </source>
</evidence>
<proteinExistence type="inferred from homology"/>
<feature type="compositionally biased region" description="Basic and acidic residues" evidence="19">
    <location>
        <begin position="119"/>
        <end position="134"/>
    </location>
</feature>
<keyword evidence="21" id="KW-1185">Reference proteome</keyword>
<feature type="compositionally biased region" description="Acidic residues" evidence="19">
    <location>
        <begin position="135"/>
        <end position="151"/>
    </location>
</feature>
<evidence type="ECO:0000256" key="11">
    <source>
        <dbReference type="ARBA" id="ARBA00023015"/>
    </source>
</evidence>
<dbReference type="GO" id="GO:0005634">
    <property type="term" value="C:nucleus"/>
    <property type="evidence" value="ECO:0000318"/>
    <property type="project" value="GO_Central"/>
</dbReference>
<dbReference type="CDD" id="cd09919">
    <property type="entry name" value="SH2_STAT_family"/>
    <property type="match status" value="1"/>
</dbReference>
<reference evidence="20" key="2">
    <citation type="submission" date="2022-06" db="UniProtKB">
        <authorList>
            <consortium name="EnsemblMetazoa"/>
        </authorList>
    </citation>
    <scope>IDENTIFICATION</scope>
    <source>
        <strain evidence="20">PS312</strain>
    </source>
</reference>
<accession>A0A2A6CKG1</accession>
<dbReference type="GO" id="GO:0006357">
    <property type="term" value="P:regulation of transcription by RNA polymerase II"/>
    <property type="evidence" value="ECO:0000318"/>
    <property type="project" value="GO_Central"/>
</dbReference>
<dbReference type="CDD" id="cd14801">
    <property type="entry name" value="STAT_DBD"/>
    <property type="match status" value="1"/>
</dbReference>
<dbReference type="Gene3D" id="2.60.40.630">
    <property type="entry name" value="STAT transcription factor, DNA-binding domain"/>
    <property type="match status" value="1"/>
</dbReference>
<dbReference type="GO" id="GO:0007259">
    <property type="term" value="P:cell surface receptor signaling pathway via JAK-STAT"/>
    <property type="evidence" value="ECO:0000318"/>
    <property type="project" value="GO_Central"/>
</dbReference>
<comment type="subunit">
    <text evidence="17">Forms a homodimer or a heterodimer with a related family member.</text>
</comment>
<dbReference type="Proteomes" id="UP000005239">
    <property type="component" value="Unassembled WGS sequence"/>
</dbReference>
<dbReference type="InterPro" id="IPR012345">
    <property type="entry name" value="STAT_TF_DNA-bd_N"/>
</dbReference>
<evidence type="ECO:0000256" key="5">
    <source>
        <dbReference type="ARBA" id="ARBA00006524"/>
    </source>
</evidence>
<dbReference type="FunFam" id="1.20.1050.20:FF:000007">
    <property type="entry name" value="Signal transducer and activator of transcription 1"/>
    <property type="match status" value="1"/>
</dbReference>
<dbReference type="Pfam" id="PF01017">
    <property type="entry name" value="STAT_alpha"/>
    <property type="match status" value="1"/>
</dbReference>
<evidence type="ECO:0000313" key="21">
    <source>
        <dbReference type="Proteomes" id="UP000005239"/>
    </source>
</evidence>
<evidence type="ECO:0000256" key="4">
    <source>
        <dbReference type="ARBA" id="ARBA00005586"/>
    </source>
</evidence>
<name>A0A2A6CKG1_PRIPA</name>
<dbReference type="InterPro" id="IPR036860">
    <property type="entry name" value="SH2_dom_sf"/>
</dbReference>
<keyword evidence="10 18" id="KW-0727">SH2 domain</keyword>
<evidence type="ECO:0000256" key="3">
    <source>
        <dbReference type="ARBA" id="ARBA00004496"/>
    </source>
</evidence>
<keyword evidence="13 18" id="KW-0010">Activator</keyword>
<evidence type="ECO:0000256" key="16">
    <source>
        <dbReference type="ARBA" id="ARBA00058955"/>
    </source>
</evidence>
<dbReference type="GO" id="GO:0006364">
    <property type="term" value="P:rRNA processing"/>
    <property type="evidence" value="ECO:0007669"/>
    <property type="project" value="UniProtKB-KW"/>
</dbReference>
<evidence type="ECO:0000256" key="18">
    <source>
        <dbReference type="RuleBase" id="RU046415"/>
    </source>
</evidence>
<comment type="function">
    <text evidence="1">May be involved in 20S pre-rRNA processing.</text>
</comment>
<evidence type="ECO:0000256" key="15">
    <source>
        <dbReference type="ARBA" id="ARBA00023242"/>
    </source>
</evidence>
<dbReference type="EnsemblMetazoa" id="PPA16414.1">
    <property type="protein sequence ID" value="PPA16414.1"/>
    <property type="gene ID" value="WBGene00105968"/>
</dbReference>
<keyword evidence="8" id="KW-0698">rRNA processing</keyword>
<dbReference type="FunFam" id="1.10.238.10:FF:000493">
    <property type="entry name" value="Signal transducer and activator of transcription"/>
    <property type="match status" value="1"/>
</dbReference>
<dbReference type="InterPro" id="IPR019398">
    <property type="entry name" value="Pre-rRNA_process_TSR2"/>
</dbReference>
<feature type="region of interest" description="Disordered" evidence="19">
    <location>
        <begin position="119"/>
        <end position="179"/>
    </location>
</feature>
<keyword evidence="9 18" id="KW-0597">Phosphoprotein</keyword>
<dbReference type="GO" id="GO:0040024">
    <property type="term" value="P:dauer larval development"/>
    <property type="evidence" value="ECO:0007669"/>
    <property type="project" value="EnsemblMetazoa"/>
</dbReference>
<dbReference type="SUPFAM" id="SSF47655">
    <property type="entry name" value="STAT"/>
    <property type="match status" value="1"/>
</dbReference>
<keyword evidence="11 18" id="KW-0805">Transcription regulation</keyword>
<dbReference type="PROSITE" id="PS50001">
    <property type="entry name" value="SH2"/>
    <property type="match status" value="1"/>
</dbReference>
<dbReference type="Pfam" id="PF21354">
    <property type="entry name" value="STAT_linker"/>
    <property type="match status" value="1"/>
</dbReference>
<dbReference type="GO" id="GO:0000981">
    <property type="term" value="F:DNA-binding transcription factor activity, RNA polymerase II-specific"/>
    <property type="evidence" value="ECO:0000318"/>
    <property type="project" value="GO_Central"/>
</dbReference>
<evidence type="ECO:0000256" key="9">
    <source>
        <dbReference type="ARBA" id="ARBA00022553"/>
    </source>
</evidence>
<comment type="function">
    <text evidence="16">Carries out a dual function: signal transduction and activation of transcription. Activated STAT proteins play a role in repression of dauer formation. Neuronal expression is held in check by negative signals through the TGF-beta pathway that target the daf-3 transcription factor.</text>
</comment>
<evidence type="ECO:0000256" key="6">
    <source>
        <dbReference type="ARBA" id="ARBA00022473"/>
    </source>
</evidence>
<evidence type="ECO:0000256" key="17">
    <source>
        <dbReference type="ARBA" id="ARBA00064301"/>
    </source>
</evidence>
<gene>
    <name evidence="20" type="primary">WBGene00105968</name>
</gene>
<reference evidence="21" key="1">
    <citation type="journal article" date="2008" name="Nat. Genet.">
        <title>The Pristionchus pacificus genome provides a unique perspective on nematode lifestyle and parasitism.</title>
        <authorList>
            <person name="Dieterich C."/>
            <person name="Clifton S.W."/>
            <person name="Schuster L.N."/>
            <person name="Chinwalla A."/>
            <person name="Delehaunty K."/>
            <person name="Dinkelacker I."/>
            <person name="Fulton L."/>
            <person name="Fulton R."/>
            <person name="Godfrey J."/>
            <person name="Minx P."/>
            <person name="Mitreva M."/>
            <person name="Roeseler W."/>
            <person name="Tian H."/>
            <person name="Witte H."/>
            <person name="Yang S.P."/>
            <person name="Wilson R.K."/>
            <person name="Sommer R.J."/>
        </authorList>
    </citation>
    <scope>NUCLEOTIDE SEQUENCE [LARGE SCALE GENOMIC DNA]</scope>
    <source>
        <strain evidence="21">PS312</strain>
    </source>
</reference>
<evidence type="ECO:0000313" key="20">
    <source>
        <dbReference type="EnsemblMetazoa" id="PPA16414.1"/>
    </source>
</evidence>
<feature type="compositionally biased region" description="Basic and acidic residues" evidence="19">
    <location>
        <begin position="152"/>
        <end position="173"/>
    </location>
</feature>
<dbReference type="AlphaFoldDB" id="A0A2A6CKG1"/>
<keyword evidence="14 18" id="KW-0804">Transcription</keyword>
<protein>
    <recommendedName>
        <fullName evidence="18">Signal transducer and activator of transcription</fullName>
    </recommendedName>
</protein>
<evidence type="ECO:0000256" key="7">
    <source>
        <dbReference type="ARBA" id="ARBA00022490"/>
    </source>
</evidence>
<comment type="similarity">
    <text evidence="5">Belongs to the TSR2 family.</text>
</comment>
<dbReference type="InterPro" id="IPR013800">
    <property type="entry name" value="STAT_TF_alpha"/>
</dbReference>
<keyword evidence="7 18" id="KW-0963">Cytoplasm</keyword>
<evidence type="ECO:0000256" key="1">
    <source>
        <dbReference type="ARBA" id="ARBA00002210"/>
    </source>
</evidence>
<dbReference type="InterPro" id="IPR000980">
    <property type="entry name" value="SH2"/>
</dbReference>
<dbReference type="InterPro" id="IPR001217">
    <property type="entry name" value="STAT"/>
</dbReference>
<evidence type="ECO:0000256" key="12">
    <source>
        <dbReference type="ARBA" id="ARBA00023125"/>
    </source>
</evidence>
<evidence type="ECO:0000256" key="2">
    <source>
        <dbReference type="ARBA" id="ARBA00004123"/>
    </source>
</evidence>
<dbReference type="Pfam" id="PF02864">
    <property type="entry name" value="STAT_bind"/>
    <property type="match status" value="1"/>
</dbReference>
<dbReference type="GO" id="GO:0042127">
    <property type="term" value="P:regulation of cell population proliferation"/>
    <property type="evidence" value="ECO:0000318"/>
    <property type="project" value="GO_Central"/>
</dbReference>
<organism evidence="20 21">
    <name type="scientific">Pristionchus pacificus</name>
    <name type="common">Parasitic nematode worm</name>
    <dbReference type="NCBI Taxonomy" id="54126"/>
    <lineage>
        <taxon>Eukaryota</taxon>
        <taxon>Metazoa</taxon>
        <taxon>Ecdysozoa</taxon>
        <taxon>Nematoda</taxon>
        <taxon>Chromadorea</taxon>
        <taxon>Rhabditida</taxon>
        <taxon>Rhabditina</taxon>
        <taxon>Diplogasteromorpha</taxon>
        <taxon>Diplogasteroidea</taxon>
        <taxon>Neodiplogasteridae</taxon>
        <taxon>Pristionchus</taxon>
    </lineage>
</organism>
<evidence type="ECO:0000256" key="10">
    <source>
        <dbReference type="ARBA" id="ARBA00022999"/>
    </source>
</evidence>
<sequence length="904" mass="102493">MEALPATPVHPEWRAIVDRVLTVWSAYQLGVEQQAGGDETSEKHVWFGDVLADHIANSRGLNADGLEEWITALLYQDFDLVLEDDSIYPTSHLLLEAYGYWKAGNRARLGQLMDTLPSEERVREARRASRRGADQEEEEGEEGEAIEEEDEMRDRSDDDEDRPKRDRGPRTVVDDDGWTTVSHRRSVDNRRFAAGPPTTMQCDEMRSSLVLVTKESMGLWEENKDLQGRFVNDLGELHRIQLAIGQLESDQRHDQLAQARQSLAEMQRRASSLYDCLQEKRSQLVKKLGDGLQHVALLQNNLISERLLEWKNRQKLFQIGIPFENREQSLDDLQCDFELLAEHNWQMRTFASWQIDLLRRGPQLTDNNAQAHINNLSTILDQLTKLLCMLVSQSFIVSVQPEPVLKTQHKFVTEARLLIGDKLGIRQHLVHTNVTVRIIAEEEARLLSIGNMGYPEVKTVGTISNEYEKINMDERGHMVCKFNNSKLTRIAHRKPPPKGSLDMKAMGVPSPGPNMLMTSQAATDQKYALLYNISSFQLGNLGKFDVWTLSLPLMVTVHGSQDCDAQGAILWQRAFANVNRCGAANELVLASWPDLAQVIRHKFSLFTGAKRPLSDTDLSYLYEKLYAPGSQEGKPITFHQFAKQDLRDDVGFTFWEWLFSCMQLIKQKLLKFWDEGWLIGFISKHDASAQLLQMPHSSFLLRFSDTQTGAVSICFALEDDNKKIPFHLAPFTIKDLDQLSLAQRIITCPQLKEIRFLYPSIDKEEMLKYFESEERQKAEQESTTGYIMSEIVMVAKTAKQSQRGASFAADSPSPLSNHSKLDWSPGEVLPGGANNNSMDVGDELVSMLNNSGLMENGDVEALLGPGFRPQLPSQPLQQIDLSFVDQFGQPVMGNMQQPQFYNGH</sequence>
<dbReference type="GO" id="GO:0045944">
    <property type="term" value="P:positive regulation of transcription by RNA polymerase II"/>
    <property type="evidence" value="ECO:0007669"/>
    <property type="project" value="EnsemblMetazoa"/>
</dbReference>
<keyword evidence="6" id="KW-0217">Developmental protein</keyword>
<dbReference type="Pfam" id="PF10273">
    <property type="entry name" value="WGG"/>
    <property type="match status" value="1"/>
</dbReference>
<keyword evidence="15 18" id="KW-0539">Nucleus</keyword>
<comment type="similarity">
    <text evidence="4 18">Belongs to the transcription factor STAT family.</text>
</comment>
<dbReference type="SUPFAM" id="SSF49417">
    <property type="entry name" value="p53-like transcription factors"/>
    <property type="match status" value="1"/>
</dbReference>
<dbReference type="Pfam" id="PF00017">
    <property type="entry name" value="SH2"/>
    <property type="match status" value="1"/>
</dbReference>
<dbReference type="SUPFAM" id="SSF55550">
    <property type="entry name" value="SH2 domain"/>
    <property type="match status" value="1"/>
</dbReference>
<dbReference type="Gene3D" id="3.30.505.10">
    <property type="entry name" value="SH2 domain"/>
    <property type="match status" value="1"/>
</dbReference>
<accession>A0A8R1UCU8</accession>
<keyword evidence="12 18" id="KW-0238">DNA-binding</keyword>
<dbReference type="GO" id="GO:0006952">
    <property type="term" value="P:defense response"/>
    <property type="evidence" value="ECO:0000318"/>
    <property type="project" value="GO_Central"/>
</dbReference>
<comment type="subcellular location">
    <subcellularLocation>
        <location evidence="3 18">Cytoplasm</location>
    </subcellularLocation>
    <subcellularLocation>
        <location evidence="2 18">Nucleus</location>
    </subcellularLocation>
</comment>